<organism evidence="1 2">
    <name type="scientific">Gloeothece verrucosa (strain PCC 7822)</name>
    <name type="common">Cyanothece sp. (strain PCC 7822)</name>
    <dbReference type="NCBI Taxonomy" id="497965"/>
    <lineage>
        <taxon>Bacteria</taxon>
        <taxon>Bacillati</taxon>
        <taxon>Cyanobacteriota</taxon>
        <taxon>Cyanophyceae</taxon>
        <taxon>Oscillatoriophycideae</taxon>
        <taxon>Chroococcales</taxon>
        <taxon>Aphanothecaceae</taxon>
        <taxon>Gloeothece</taxon>
        <taxon>Gloeothece verrucosa</taxon>
    </lineage>
</organism>
<dbReference type="Pfam" id="PF21826">
    <property type="entry name" value="DUF6887"/>
    <property type="match status" value="1"/>
</dbReference>
<protein>
    <submittedName>
        <fullName evidence="1">Uncharacterized protein</fullName>
    </submittedName>
</protein>
<evidence type="ECO:0000313" key="2">
    <source>
        <dbReference type="Proteomes" id="UP000008206"/>
    </source>
</evidence>
<dbReference type="HOGENOM" id="CLU_193569_0_0_3"/>
<gene>
    <name evidence="1" type="ordered locus">Cyan7822_5097</name>
</gene>
<dbReference type="Proteomes" id="UP000008206">
    <property type="component" value="Chromosome"/>
</dbReference>
<dbReference type="InterPro" id="IPR054053">
    <property type="entry name" value="DUF6887"/>
</dbReference>
<dbReference type="RefSeq" id="WP_013325020.1">
    <property type="nucleotide sequence ID" value="NC_014501.1"/>
</dbReference>
<reference evidence="2" key="1">
    <citation type="journal article" date="2011" name="MBio">
        <title>Novel metabolic attributes of the genus Cyanothece, comprising a group of unicellular nitrogen-fixing Cyanobacteria.</title>
        <authorList>
            <person name="Bandyopadhyay A."/>
            <person name="Elvitigala T."/>
            <person name="Welsh E."/>
            <person name="Stockel J."/>
            <person name="Liberton M."/>
            <person name="Min H."/>
            <person name="Sherman L.A."/>
            <person name="Pakrasi H.B."/>
        </authorList>
    </citation>
    <scope>NUCLEOTIDE SEQUENCE [LARGE SCALE GENOMIC DNA]</scope>
    <source>
        <strain evidence="2">PCC 7822</strain>
    </source>
</reference>
<dbReference type="KEGG" id="cyj:Cyan7822_5097"/>
<dbReference type="eggNOG" id="ENOG5033475">
    <property type="taxonomic scope" value="Bacteria"/>
</dbReference>
<dbReference type="AlphaFoldDB" id="E0UJG4"/>
<dbReference type="STRING" id="497965.Cyan7822_5097"/>
<dbReference type="OrthoDB" id="428065at2"/>
<sequence length="69" mass="8152">MSEVNYAAMSDQQLKQYFLTHRHDEAAFQAYLERRRSQPKAIITKVGDPDFEIKIQEAINQKLQARKTR</sequence>
<proteinExistence type="predicted"/>
<name>E0UJG4_GLOV7</name>
<evidence type="ECO:0000313" key="1">
    <source>
        <dbReference type="EMBL" id="ADN16982.1"/>
    </source>
</evidence>
<keyword evidence="2" id="KW-1185">Reference proteome</keyword>
<dbReference type="EMBL" id="CP002198">
    <property type="protein sequence ID" value="ADN16982.1"/>
    <property type="molecule type" value="Genomic_DNA"/>
</dbReference>
<accession>E0UJG4</accession>